<gene>
    <name evidence="3" type="ORF">BD410DRAFT_840771</name>
</gene>
<dbReference type="EMBL" id="ML170183">
    <property type="protein sequence ID" value="TDL21049.1"/>
    <property type="molecule type" value="Genomic_DNA"/>
</dbReference>
<dbReference type="InterPro" id="IPR035992">
    <property type="entry name" value="Ricin_B-like_lectins"/>
</dbReference>
<dbReference type="OrthoDB" id="3266227at2759"/>
<organism evidence="3 4">
    <name type="scientific">Rickenella mellea</name>
    <dbReference type="NCBI Taxonomy" id="50990"/>
    <lineage>
        <taxon>Eukaryota</taxon>
        <taxon>Fungi</taxon>
        <taxon>Dikarya</taxon>
        <taxon>Basidiomycota</taxon>
        <taxon>Agaricomycotina</taxon>
        <taxon>Agaricomycetes</taxon>
        <taxon>Hymenochaetales</taxon>
        <taxon>Rickenellaceae</taxon>
        <taxon>Rickenella</taxon>
    </lineage>
</organism>
<dbReference type="Gene3D" id="2.80.10.50">
    <property type="match status" value="1"/>
</dbReference>
<reference evidence="3 4" key="1">
    <citation type="submission" date="2018-06" db="EMBL/GenBank/DDBJ databases">
        <title>A transcriptomic atlas of mushroom development highlights an independent origin of complex multicellularity.</title>
        <authorList>
            <consortium name="DOE Joint Genome Institute"/>
            <person name="Krizsan K."/>
            <person name="Almasi E."/>
            <person name="Merenyi Z."/>
            <person name="Sahu N."/>
            <person name="Viragh M."/>
            <person name="Koszo T."/>
            <person name="Mondo S."/>
            <person name="Kiss B."/>
            <person name="Balint B."/>
            <person name="Kues U."/>
            <person name="Barry K."/>
            <person name="Hegedus J.C."/>
            <person name="Henrissat B."/>
            <person name="Johnson J."/>
            <person name="Lipzen A."/>
            <person name="Ohm R."/>
            <person name="Nagy I."/>
            <person name="Pangilinan J."/>
            <person name="Yan J."/>
            <person name="Xiong Y."/>
            <person name="Grigoriev I.V."/>
            <person name="Hibbett D.S."/>
            <person name="Nagy L.G."/>
        </authorList>
    </citation>
    <scope>NUCLEOTIDE SEQUENCE [LARGE SCALE GENOMIC DNA]</scope>
    <source>
        <strain evidence="3 4">SZMC22713</strain>
    </source>
</reference>
<protein>
    <submittedName>
        <fullName evidence="3">Uncharacterized protein</fullName>
    </submittedName>
</protein>
<evidence type="ECO:0000313" key="4">
    <source>
        <dbReference type="Proteomes" id="UP000294933"/>
    </source>
</evidence>
<feature type="coiled-coil region" evidence="1">
    <location>
        <begin position="156"/>
        <end position="204"/>
    </location>
</feature>
<proteinExistence type="predicted"/>
<feature type="compositionally biased region" description="Basic and acidic residues" evidence="2">
    <location>
        <begin position="367"/>
        <end position="381"/>
    </location>
</feature>
<dbReference type="VEuPathDB" id="FungiDB:BD410DRAFT_840771"/>
<keyword evidence="1" id="KW-0175">Coiled coil</keyword>
<dbReference type="AlphaFoldDB" id="A0A4Y7Q2F8"/>
<name>A0A4Y7Q2F8_9AGAM</name>
<evidence type="ECO:0000256" key="2">
    <source>
        <dbReference type="SAM" id="MobiDB-lite"/>
    </source>
</evidence>
<evidence type="ECO:0000256" key="1">
    <source>
        <dbReference type="SAM" id="Coils"/>
    </source>
</evidence>
<feature type="coiled-coil region" evidence="1">
    <location>
        <begin position="235"/>
        <end position="262"/>
    </location>
</feature>
<dbReference type="STRING" id="50990.A0A4Y7Q2F8"/>
<feature type="region of interest" description="Disordered" evidence="2">
    <location>
        <begin position="367"/>
        <end position="394"/>
    </location>
</feature>
<sequence length="394" mass="44555">MSIDPGAYEIRNIMHGNFAVQHGGTVVASAHPDVQSMGGSGSDLERMWSISHLNNDKYTIRNMETNHYASSPSFPAMGENIITTQALQQWAIKETGVKGRHVIYTTAADIELFWGLANGLLKTPISLRDIPNTPSNQWELIKVDLWRVVGKLRAPLAGLRDEHKTLQSEHQKIRDEHTKLQGERMRLQDELTKLQDIHTKLNADAWQEKARHVQNESELRAFVERRFRRDEARHLQAEAELRESYERAIRQERARHIQAEAETKAYYEELLAERDQATNQRRLREALVSSSVNVISANGGGIVEAPQPSHEPTRTAFSHTTPTLAQAKRPTMTPAPTTFSSTAASYYHAIHDEDESVHDPARLFARHQDPNDRGEEEKVAGEGEAVDWPILSYG</sequence>
<dbReference type="SUPFAM" id="SSF50370">
    <property type="entry name" value="Ricin B-like lectins"/>
    <property type="match status" value="1"/>
</dbReference>
<keyword evidence="4" id="KW-1185">Reference proteome</keyword>
<accession>A0A4Y7Q2F8</accession>
<dbReference type="Proteomes" id="UP000294933">
    <property type="component" value="Unassembled WGS sequence"/>
</dbReference>
<evidence type="ECO:0000313" key="3">
    <source>
        <dbReference type="EMBL" id="TDL21049.1"/>
    </source>
</evidence>